<evidence type="ECO:0000259" key="12">
    <source>
        <dbReference type="Pfam" id="PF01979"/>
    </source>
</evidence>
<feature type="binding site" evidence="10">
    <location>
        <position position="151"/>
    </location>
    <ligand>
        <name>substrate</name>
    </ligand>
</feature>
<dbReference type="PANTHER" id="PTHR11113">
    <property type="entry name" value="N-ACETYLGLUCOSAMINE-6-PHOSPHATE DEACETYLASE"/>
    <property type="match status" value="1"/>
</dbReference>
<dbReference type="PIRSF" id="PIRSF038994">
    <property type="entry name" value="NagA"/>
    <property type="match status" value="1"/>
</dbReference>
<feature type="binding site" evidence="10">
    <location>
        <begin position="235"/>
        <end position="236"/>
    </location>
    <ligand>
        <name>substrate</name>
    </ligand>
</feature>
<dbReference type="PANTHER" id="PTHR11113:SF14">
    <property type="entry name" value="N-ACETYLGLUCOSAMINE-6-PHOSPHATE DEACETYLASE"/>
    <property type="match status" value="1"/>
</dbReference>
<feature type="active site" description="Proton donor/acceptor" evidence="9">
    <location>
        <position position="290"/>
    </location>
</feature>
<dbReference type="OrthoDB" id="10264777at2759"/>
<feature type="binding site" evidence="10">
    <location>
        <position position="268"/>
    </location>
    <ligand>
        <name>substrate</name>
    </ligand>
</feature>
<feature type="binding site" evidence="11">
    <location>
        <position position="232"/>
    </location>
    <ligand>
        <name>Zn(2+)</name>
        <dbReference type="ChEBI" id="CHEBI:29105"/>
    </ligand>
</feature>
<dbReference type="Gene3D" id="2.30.40.10">
    <property type="entry name" value="Urease, subunit C, domain 1"/>
    <property type="match status" value="1"/>
</dbReference>
<dbReference type="InterPro" id="IPR006680">
    <property type="entry name" value="Amidohydro-rel"/>
</dbReference>
<sequence length="408" mass="43675">MPGEDGPVTQLYNCRILRDHALVDDYLYIQSGRIIDPAKMFWDEQRLPDARIDCKGGIVSPGFIDVQINGAYGYDFTNDTDIIEEAVHNISKGLLLQGCTAYCPTTVSSRPEVYRKVLPHLGPRAGSVESGAAVLGAHVEGPFISPQKKGAHELATLRSAANGLADLDACYGLDNLRQYAAYVTVAPEVDGMLDTIPHLIAATGVGVSSGHSNATAEVAGRAHASGATMITHLFNAMHPFHQRDPGVIGLLGSSGPRPFYGIICDGIHVHPHSVMIAYYAHPAGACLVTDAMSAQSLPDGSYKLGKMDVDVHDGRVYIRGTDTIAGAIITMAECVRNFIQFTGASKVEALENATLHPAQMLGIADRKGTLAHGADADILILDNDLHVQRVFIAGVEATEENVQFRKRL</sequence>
<dbReference type="GO" id="GO:0006046">
    <property type="term" value="P:N-acetylglucosamine catabolic process"/>
    <property type="evidence" value="ECO:0007669"/>
    <property type="project" value="TreeGrafter"/>
</dbReference>
<evidence type="ECO:0000256" key="6">
    <source>
        <dbReference type="ARBA" id="ARBA00023277"/>
    </source>
</evidence>
<dbReference type="EMBL" id="JANBOI010000329">
    <property type="protein sequence ID" value="KAJ1731438.1"/>
    <property type="molecule type" value="Genomic_DNA"/>
</dbReference>
<evidence type="ECO:0000256" key="8">
    <source>
        <dbReference type="PIRNR" id="PIRNR038994"/>
    </source>
</evidence>
<evidence type="ECO:0000256" key="1">
    <source>
        <dbReference type="ARBA" id="ARBA00010716"/>
    </source>
</evidence>
<dbReference type="InterPro" id="IPR011059">
    <property type="entry name" value="Metal-dep_hydrolase_composite"/>
</dbReference>
<feature type="binding site" evidence="11">
    <location>
        <position position="140"/>
    </location>
    <ligand>
        <name>Zn(2+)</name>
        <dbReference type="ChEBI" id="CHEBI:29105"/>
    </ligand>
</feature>
<evidence type="ECO:0000256" key="11">
    <source>
        <dbReference type="PIRSR" id="PIRSR038994-3"/>
    </source>
</evidence>
<dbReference type="Pfam" id="PF01979">
    <property type="entry name" value="Amidohydro_1"/>
    <property type="match status" value="1"/>
</dbReference>
<dbReference type="GO" id="GO:0046872">
    <property type="term" value="F:metal ion binding"/>
    <property type="evidence" value="ECO:0007669"/>
    <property type="project" value="UniProtKB-KW"/>
</dbReference>
<feature type="domain" description="Amidohydrolase-related" evidence="12">
    <location>
        <begin position="58"/>
        <end position="394"/>
    </location>
</feature>
<protein>
    <recommendedName>
        <fullName evidence="3 8">N-acetylglucosamine-6-phosphate deacetylase</fullName>
        <ecNumber evidence="2 8">3.5.1.25</ecNumber>
    </recommendedName>
</protein>
<evidence type="ECO:0000256" key="7">
    <source>
        <dbReference type="ARBA" id="ARBA00047647"/>
    </source>
</evidence>
<evidence type="ECO:0000313" key="13">
    <source>
        <dbReference type="EMBL" id="KAJ1731438.1"/>
    </source>
</evidence>
<evidence type="ECO:0000256" key="4">
    <source>
        <dbReference type="ARBA" id="ARBA00022723"/>
    </source>
</evidence>
<organism evidence="13 14">
    <name type="scientific">Coemansia biformis</name>
    <dbReference type="NCBI Taxonomy" id="1286918"/>
    <lineage>
        <taxon>Eukaryota</taxon>
        <taxon>Fungi</taxon>
        <taxon>Fungi incertae sedis</taxon>
        <taxon>Zoopagomycota</taxon>
        <taxon>Kickxellomycotina</taxon>
        <taxon>Kickxellomycetes</taxon>
        <taxon>Kickxellales</taxon>
        <taxon>Kickxellaceae</taxon>
        <taxon>Coemansia</taxon>
    </lineage>
</organism>
<dbReference type="InterPro" id="IPR003764">
    <property type="entry name" value="GlcNAc_6-P_deAcase"/>
</dbReference>
<feature type="binding site" evidence="10">
    <location>
        <position position="243"/>
    </location>
    <ligand>
        <name>substrate</name>
    </ligand>
</feature>
<comment type="catalytic activity">
    <reaction evidence="7 8">
        <text>N-acetyl-D-glucosamine 6-phosphate + H2O = D-glucosamine 6-phosphate + acetate</text>
        <dbReference type="Rhea" id="RHEA:22936"/>
        <dbReference type="ChEBI" id="CHEBI:15377"/>
        <dbReference type="ChEBI" id="CHEBI:30089"/>
        <dbReference type="ChEBI" id="CHEBI:57513"/>
        <dbReference type="ChEBI" id="CHEBI:58725"/>
        <dbReference type="EC" id="3.5.1.25"/>
    </reaction>
</comment>
<evidence type="ECO:0000256" key="9">
    <source>
        <dbReference type="PIRSR" id="PIRSR038994-1"/>
    </source>
</evidence>
<dbReference type="SUPFAM" id="SSF51556">
    <property type="entry name" value="Metallo-dependent hydrolases"/>
    <property type="match status" value="1"/>
</dbReference>
<keyword evidence="14" id="KW-1185">Reference proteome</keyword>
<evidence type="ECO:0000313" key="14">
    <source>
        <dbReference type="Proteomes" id="UP001143981"/>
    </source>
</evidence>
<dbReference type="InterPro" id="IPR032466">
    <property type="entry name" value="Metal_Hydrolase"/>
</dbReference>
<comment type="similarity">
    <text evidence="1 8">Belongs to the metallo-dependent hydrolases superfamily. NagA family.</text>
</comment>
<feature type="binding site" evidence="11">
    <location>
        <position position="211"/>
    </location>
    <ligand>
        <name>Zn(2+)</name>
        <dbReference type="ChEBI" id="CHEBI:29105"/>
    </ligand>
</feature>
<dbReference type="FunFam" id="3.20.20.140:FF:000065">
    <property type="entry name" value="N-acetylglucosamine-6-phosphate deacetylase"/>
    <property type="match status" value="1"/>
</dbReference>
<dbReference type="NCBIfam" id="TIGR00221">
    <property type="entry name" value="nagA"/>
    <property type="match status" value="1"/>
</dbReference>
<proteinExistence type="inferred from homology"/>
<comment type="caution">
    <text evidence="13">The sequence shown here is derived from an EMBL/GenBank/DDBJ whole genome shotgun (WGS) entry which is preliminary data.</text>
</comment>
<evidence type="ECO:0000256" key="2">
    <source>
        <dbReference type="ARBA" id="ARBA00011899"/>
    </source>
</evidence>
<reference evidence="13" key="1">
    <citation type="submission" date="2022-07" db="EMBL/GenBank/DDBJ databases">
        <title>Phylogenomic reconstructions and comparative analyses of Kickxellomycotina fungi.</title>
        <authorList>
            <person name="Reynolds N.K."/>
            <person name="Stajich J.E."/>
            <person name="Barry K."/>
            <person name="Grigoriev I.V."/>
            <person name="Crous P."/>
            <person name="Smith M.E."/>
        </authorList>
    </citation>
    <scope>NUCLEOTIDE SEQUENCE</scope>
    <source>
        <strain evidence="13">BCRC 34381</strain>
    </source>
</reference>
<keyword evidence="6 8" id="KW-0119">Carbohydrate metabolism</keyword>
<evidence type="ECO:0000256" key="3">
    <source>
        <dbReference type="ARBA" id="ARBA00018029"/>
    </source>
</evidence>
<dbReference type="CDD" id="cd00854">
    <property type="entry name" value="NagA"/>
    <property type="match status" value="1"/>
</dbReference>
<dbReference type="GO" id="GO:0008448">
    <property type="term" value="F:N-acetylglucosamine-6-phosphate deacetylase activity"/>
    <property type="evidence" value="ECO:0007669"/>
    <property type="project" value="UniProtKB-UniRule"/>
</dbReference>
<keyword evidence="4 11" id="KW-0479">Metal-binding</keyword>
<dbReference type="Proteomes" id="UP001143981">
    <property type="component" value="Unassembled WGS sequence"/>
</dbReference>
<gene>
    <name evidence="13" type="primary">NAG2</name>
    <name evidence="13" type="ORF">LPJ61_002538</name>
</gene>
<feature type="binding site" evidence="10">
    <location>
        <begin position="324"/>
        <end position="326"/>
    </location>
    <ligand>
        <name>substrate</name>
    </ligand>
</feature>
<accession>A0A9W7YEL5</accession>
<dbReference type="AlphaFoldDB" id="A0A9W7YEL5"/>
<dbReference type="EC" id="3.5.1.25" evidence="2 8"/>
<evidence type="ECO:0000256" key="5">
    <source>
        <dbReference type="ARBA" id="ARBA00022801"/>
    </source>
</evidence>
<dbReference type="SUPFAM" id="SSF51338">
    <property type="entry name" value="Composite domain of metallo-dependent hydrolases"/>
    <property type="match status" value="1"/>
</dbReference>
<dbReference type="Gene3D" id="3.20.20.140">
    <property type="entry name" value="Metal-dependent hydrolases"/>
    <property type="match status" value="1"/>
</dbReference>
<name>A0A9W7YEL5_9FUNG</name>
<evidence type="ECO:0000256" key="10">
    <source>
        <dbReference type="PIRSR" id="PIRSR038994-2"/>
    </source>
</evidence>
<keyword evidence="5 8" id="KW-0378">Hydrolase</keyword>
<comment type="cofactor">
    <cofactor evidence="11">
        <name>a divalent metal cation</name>
        <dbReference type="ChEBI" id="CHEBI:60240"/>
    </cofactor>
    <text evidence="11">Binds 1 divalent metal cation per subunit.</text>
</comment>